<name>A0AAD6ASL2_9TELE</name>
<organism evidence="4 5">
    <name type="scientific">Pogonophryne albipinna</name>
    <dbReference type="NCBI Taxonomy" id="1090488"/>
    <lineage>
        <taxon>Eukaryota</taxon>
        <taxon>Metazoa</taxon>
        <taxon>Chordata</taxon>
        <taxon>Craniata</taxon>
        <taxon>Vertebrata</taxon>
        <taxon>Euteleostomi</taxon>
        <taxon>Actinopterygii</taxon>
        <taxon>Neopterygii</taxon>
        <taxon>Teleostei</taxon>
        <taxon>Neoteleostei</taxon>
        <taxon>Acanthomorphata</taxon>
        <taxon>Eupercaria</taxon>
        <taxon>Perciformes</taxon>
        <taxon>Notothenioidei</taxon>
        <taxon>Pogonophryne</taxon>
    </lineage>
</organism>
<dbReference type="SUPFAM" id="SSF47473">
    <property type="entry name" value="EF-hand"/>
    <property type="match status" value="1"/>
</dbReference>
<evidence type="ECO:0000313" key="5">
    <source>
        <dbReference type="Proteomes" id="UP001219934"/>
    </source>
</evidence>
<keyword evidence="2" id="KW-0106">Calcium</keyword>
<reference evidence="4" key="1">
    <citation type="submission" date="2022-11" db="EMBL/GenBank/DDBJ databases">
        <title>Chromosome-level genome of Pogonophryne albipinna.</title>
        <authorList>
            <person name="Jo E."/>
        </authorList>
    </citation>
    <scope>NUCLEOTIDE SEQUENCE</scope>
    <source>
        <strain evidence="4">SGF0006</strain>
        <tissue evidence="4">Muscle</tissue>
    </source>
</reference>
<evidence type="ECO:0000313" key="4">
    <source>
        <dbReference type="EMBL" id="KAJ4931197.1"/>
    </source>
</evidence>
<keyword evidence="1" id="KW-0479">Metal-binding</keyword>
<evidence type="ECO:0000256" key="2">
    <source>
        <dbReference type="ARBA" id="ARBA00022837"/>
    </source>
</evidence>
<dbReference type="InterPro" id="IPR011992">
    <property type="entry name" value="EF-hand-dom_pair"/>
</dbReference>
<keyword evidence="5" id="KW-1185">Reference proteome</keyword>
<dbReference type="SMART" id="SM01394">
    <property type="entry name" value="S_100"/>
    <property type="match status" value="1"/>
</dbReference>
<accession>A0AAD6ASL2</accession>
<dbReference type="GO" id="GO:0005509">
    <property type="term" value="F:calcium ion binding"/>
    <property type="evidence" value="ECO:0007669"/>
    <property type="project" value="InterPro"/>
</dbReference>
<dbReference type="Proteomes" id="UP001219934">
    <property type="component" value="Unassembled WGS sequence"/>
</dbReference>
<dbReference type="SMART" id="SM00054">
    <property type="entry name" value="EFh"/>
    <property type="match status" value="1"/>
</dbReference>
<evidence type="ECO:0000256" key="1">
    <source>
        <dbReference type="ARBA" id="ARBA00022723"/>
    </source>
</evidence>
<dbReference type="Pfam" id="PF13499">
    <property type="entry name" value="EF-hand_7"/>
    <property type="match status" value="1"/>
</dbReference>
<dbReference type="PROSITE" id="PS00018">
    <property type="entry name" value="EF_HAND_1"/>
    <property type="match status" value="1"/>
</dbReference>
<dbReference type="PROSITE" id="PS50222">
    <property type="entry name" value="EF_HAND_2"/>
    <property type="match status" value="1"/>
</dbReference>
<dbReference type="Gene3D" id="1.10.238.10">
    <property type="entry name" value="EF-hand"/>
    <property type="match status" value="1"/>
</dbReference>
<proteinExistence type="predicted"/>
<dbReference type="AlphaFoldDB" id="A0AAD6ASL2"/>
<dbReference type="InterPro" id="IPR002048">
    <property type="entry name" value="EF_hand_dom"/>
</dbReference>
<dbReference type="InterPro" id="IPR018247">
    <property type="entry name" value="EF_Hand_1_Ca_BS"/>
</dbReference>
<evidence type="ECO:0000259" key="3">
    <source>
        <dbReference type="PROSITE" id="PS50222"/>
    </source>
</evidence>
<gene>
    <name evidence="4" type="ORF">JOQ06_025495</name>
</gene>
<dbReference type="EMBL" id="JAPTMU010000015">
    <property type="protein sequence ID" value="KAJ4931197.1"/>
    <property type="molecule type" value="Genomic_DNA"/>
</dbReference>
<dbReference type="InterPro" id="IPR013787">
    <property type="entry name" value="S100_Ca-bd_sub"/>
</dbReference>
<protein>
    <recommendedName>
        <fullName evidence="3">EF-hand domain-containing protein</fullName>
    </recommendedName>
</protein>
<feature type="domain" description="EF-hand" evidence="3">
    <location>
        <begin position="46"/>
        <end position="81"/>
    </location>
</feature>
<sequence length="85" mass="9498">MGMIEEQLKLLKTTFDKHAGKDADKGSMSKAELADLFREEIPEMAGDKTQLNQFFANLDGDKDGKVSFPEFVQFAASLMLLYSAF</sequence>
<comment type="caution">
    <text evidence="4">The sequence shown here is derived from an EMBL/GenBank/DDBJ whole genome shotgun (WGS) entry which is preliminary data.</text>
</comment>